<dbReference type="PIR" id="H70365">
    <property type="entry name" value="H70365"/>
</dbReference>
<dbReference type="Proteomes" id="UP000000798">
    <property type="component" value="Chromosome"/>
</dbReference>
<dbReference type="RefSeq" id="WP_010880454.1">
    <property type="nucleotide sequence ID" value="NC_000918.1"/>
</dbReference>
<dbReference type="eggNOG" id="COG1542">
    <property type="taxonomic scope" value="Bacteria"/>
</dbReference>
<evidence type="ECO:0000313" key="1">
    <source>
        <dbReference type="EMBL" id="AAC06921.1"/>
    </source>
</evidence>
<dbReference type="Pfam" id="PF04458">
    <property type="entry name" value="DUF505"/>
    <property type="match status" value="1"/>
</dbReference>
<dbReference type="STRING" id="224324.aq_752"/>
<dbReference type="OrthoDB" id="141930at2"/>
<keyword evidence="2" id="KW-1185">Reference proteome</keyword>
<evidence type="ECO:0008006" key="3">
    <source>
        <dbReference type="Google" id="ProtNLM"/>
    </source>
</evidence>
<accession>O66955</accession>
<dbReference type="InParanoid" id="O66955"/>
<proteinExistence type="predicted"/>
<dbReference type="HOGENOM" id="CLU_028106_0_0_0"/>
<name>O66955_AQUAE</name>
<organism evidence="1 2">
    <name type="scientific">Aquifex aeolicus (strain VF5)</name>
    <dbReference type="NCBI Taxonomy" id="224324"/>
    <lineage>
        <taxon>Bacteria</taxon>
        <taxon>Pseudomonadati</taxon>
        <taxon>Aquificota</taxon>
        <taxon>Aquificia</taxon>
        <taxon>Aquificales</taxon>
        <taxon>Aquificaceae</taxon>
        <taxon>Aquifex</taxon>
    </lineage>
</organism>
<gene>
    <name evidence="1" type="ordered locus">aq_752</name>
</gene>
<evidence type="ECO:0000313" key="2">
    <source>
        <dbReference type="Proteomes" id="UP000000798"/>
    </source>
</evidence>
<dbReference type="AlphaFoldDB" id="O66955"/>
<dbReference type="PIRSF" id="PIRSF029056">
    <property type="entry name" value="DUF505"/>
    <property type="match status" value="1"/>
</dbReference>
<reference evidence="1 2" key="1">
    <citation type="journal article" date="1998" name="Nature">
        <title>The complete genome of the hyperthermophilic bacterium Aquifex aeolicus.</title>
        <authorList>
            <person name="Deckert G."/>
            <person name="Warren P.V."/>
            <person name="Gaasterland T."/>
            <person name="Young W.G."/>
            <person name="Lenox A.L."/>
            <person name="Graham D.E."/>
            <person name="Overbeek R."/>
            <person name="Snead M.A."/>
            <person name="Keller M."/>
            <person name="Aujay M."/>
            <person name="Huber R."/>
            <person name="Feldman R.A."/>
            <person name="Short J.M."/>
            <person name="Olson G.J."/>
            <person name="Swanson R.V."/>
        </authorList>
    </citation>
    <scope>NUCLEOTIDE SEQUENCE [LARGE SCALE GENOMIC DNA]</scope>
    <source>
        <strain evidence="1 2">VF5</strain>
    </source>
</reference>
<dbReference type="EnsemblBacteria" id="AAC06921">
    <property type="protein sequence ID" value="AAC06921"/>
    <property type="gene ID" value="aq_752"/>
</dbReference>
<protein>
    <recommendedName>
        <fullName evidence="3">DUF505 domain-containing protein</fullName>
    </recommendedName>
</protein>
<sequence>MIIMREHALALLAVKEAKERGEPTYKVAEKTREEEVFLELEFQNLVRLEKPLEYTLTYWGEALVNLLHEMIDKGYIPHPENWDEHFRWIGSEIISMIHSTILNDGRPGEKIEHALMERGFLEEVEVEKKGKIKTVNEYAKAVYEIYNEITPKLEISRELAEYIRKMPPGPAEKSMLPEGKHFPLLLESMRLIAFSVPNSDVYALTGLGQAVEQTLRVMPFSLDTLISEDILEDFVTALDEGIQKLPEAGQEVMYALGLFDDQGNLLPAGEKLLEVYKLWKKKSYPFYRTFNLEVFEEEILKTIDKLLKKHQEQAGPLPTKEEIVREMLLRPLKEYKHLVEYYGRKINQDFNYKKKEEIKKKFQELKTVEELFKHFYEKGGEWYKKMMDLVTEALYSLESFDLITTELTEKGELYYVPTEHGKKVLEDLEKHGIRDITATGVKAITITKREFMAPNYEWYKQAVDEVLVRTGAPTDSGRLYSELAYTIKRKPHLTRFELMVLHKIPKAGMFLSELFKEFDEVMKEEVHLAVEKLQARGFLDVLPNEGLVLTKAGELIKEAVSSVPEGLGNPVNPFMYRIVEAISKVGNLYVKEEKVRILPKQFEEVEKMTGLDHETFLNELSLLRLIGILGQNSLHKSGLALLKAVEEIQKTPVEEV</sequence>
<dbReference type="KEGG" id="aae:aq_752"/>
<dbReference type="PATRIC" id="fig|224324.8.peg.599"/>
<dbReference type="EMBL" id="AE000657">
    <property type="protein sequence ID" value="AAC06921.1"/>
    <property type="molecule type" value="Genomic_DNA"/>
</dbReference>
<dbReference type="InterPro" id="IPR007548">
    <property type="entry name" value="DUF505"/>
</dbReference>